<dbReference type="Proteomes" id="UP000829829">
    <property type="component" value="Chromosome 1"/>
</dbReference>
<evidence type="ECO:0000313" key="1">
    <source>
        <dbReference type="EMBL" id="UOG56439.1"/>
    </source>
</evidence>
<reference evidence="1" key="1">
    <citation type="submission" date="2022-02" db="EMBL/GenBank/DDBJ databases">
        <title>The genetically variable rfb locus in Leptospira is a mobile cassette and a molecular signature of serovar identity.</title>
        <authorList>
            <person name="Nieves C."/>
            <person name="Vincent A.T."/>
            <person name="Zarantonelli L."/>
            <person name="Picardeau M."/>
            <person name="Veyrier F.J."/>
            <person name="Buschiazzo A."/>
        </authorList>
    </citation>
    <scope>NUCLEOTIDE SEQUENCE</scope>
    <source>
        <strain evidence="1">IP1512017</strain>
    </source>
</reference>
<sequence>MHRSLRVALQGRVNSAKRFLRKRFRVDKLELKAINRITFPAYNLLTRAESPVRLLMAAGFAPIFFTSNSRKHTFIQMNIQKT</sequence>
<accession>A0AAE9GFR1</accession>
<organism evidence="1 2">
    <name type="scientific">Leptospira noguchii</name>
    <dbReference type="NCBI Taxonomy" id="28182"/>
    <lineage>
        <taxon>Bacteria</taxon>
        <taxon>Pseudomonadati</taxon>
        <taxon>Spirochaetota</taxon>
        <taxon>Spirochaetia</taxon>
        <taxon>Leptospirales</taxon>
        <taxon>Leptospiraceae</taxon>
        <taxon>Leptospira</taxon>
    </lineage>
</organism>
<dbReference type="AlphaFoldDB" id="A0AAE9GFR1"/>
<gene>
    <name evidence="1" type="ORF">MAL03_16835</name>
</gene>
<evidence type="ECO:0000313" key="2">
    <source>
        <dbReference type="Proteomes" id="UP000829829"/>
    </source>
</evidence>
<dbReference type="EMBL" id="CP091957">
    <property type="protein sequence ID" value="UOG56439.1"/>
    <property type="molecule type" value="Genomic_DNA"/>
</dbReference>
<protein>
    <submittedName>
        <fullName evidence="1">Uncharacterized protein</fullName>
    </submittedName>
</protein>
<name>A0AAE9GFR1_9LEPT</name>
<proteinExistence type="predicted"/>
<dbReference type="RefSeq" id="WP_243815475.1">
    <property type="nucleotide sequence ID" value="NZ_CP091957.1"/>
</dbReference>